<evidence type="ECO:0000313" key="3">
    <source>
        <dbReference type="Proteomes" id="UP000326396"/>
    </source>
</evidence>
<keyword evidence="3" id="KW-1185">Reference proteome</keyword>
<reference evidence="2 3" key="1">
    <citation type="submission" date="2019-05" db="EMBL/GenBank/DDBJ databases">
        <title>Mikania micrantha, genome provides insights into the molecular mechanism of rapid growth.</title>
        <authorList>
            <person name="Liu B."/>
        </authorList>
    </citation>
    <scope>NUCLEOTIDE SEQUENCE [LARGE SCALE GENOMIC DNA]</scope>
    <source>
        <strain evidence="2">NLD-2019</strain>
        <tissue evidence="2">Leaf</tissue>
    </source>
</reference>
<comment type="caution">
    <text evidence="2">The sequence shown here is derived from an EMBL/GenBank/DDBJ whole genome shotgun (WGS) entry which is preliminary data.</text>
</comment>
<dbReference type="EMBL" id="SZYD01000015">
    <property type="protein sequence ID" value="KAD3642294.1"/>
    <property type="molecule type" value="Genomic_DNA"/>
</dbReference>
<evidence type="ECO:0000256" key="1">
    <source>
        <dbReference type="SAM" id="SignalP"/>
    </source>
</evidence>
<name>A0A5N6MSL9_9ASTR</name>
<dbReference type="AlphaFoldDB" id="A0A5N6MSL9"/>
<gene>
    <name evidence="2" type="ORF">E3N88_31518</name>
</gene>
<evidence type="ECO:0000313" key="2">
    <source>
        <dbReference type="EMBL" id="KAD3642294.1"/>
    </source>
</evidence>
<dbReference type="Proteomes" id="UP000326396">
    <property type="component" value="Linkage Group LG5"/>
</dbReference>
<keyword evidence="1" id="KW-0732">Signal</keyword>
<feature type="chain" id="PRO_5024459781" evidence="1">
    <location>
        <begin position="30"/>
        <end position="165"/>
    </location>
</feature>
<feature type="signal peptide" evidence="1">
    <location>
        <begin position="1"/>
        <end position="29"/>
    </location>
</feature>
<protein>
    <submittedName>
        <fullName evidence="2">Uncharacterized protein</fullName>
    </submittedName>
</protein>
<proteinExistence type="predicted"/>
<accession>A0A5N6MSL9</accession>
<sequence length="165" mass="18491">MASKPLLSNTLLSSSLFCTTLIPPPSTVAQCPYACGNTPPATTVPPPVTMLPPPSPTGTYPPPAVGYSPPMNVFPYNPPTPTYYGGAPPPPDPIVPWFPFTTRIRHMDWNSSQLRSSEGFRTRCRLQQAHDRRSDSTTIYNEEEGKFKLTEFRYRIQEKGPRYFR</sequence>
<organism evidence="2 3">
    <name type="scientific">Mikania micrantha</name>
    <name type="common">bitter vine</name>
    <dbReference type="NCBI Taxonomy" id="192012"/>
    <lineage>
        <taxon>Eukaryota</taxon>
        <taxon>Viridiplantae</taxon>
        <taxon>Streptophyta</taxon>
        <taxon>Embryophyta</taxon>
        <taxon>Tracheophyta</taxon>
        <taxon>Spermatophyta</taxon>
        <taxon>Magnoliopsida</taxon>
        <taxon>eudicotyledons</taxon>
        <taxon>Gunneridae</taxon>
        <taxon>Pentapetalae</taxon>
        <taxon>asterids</taxon>
        <taxon>campanulids</taxon>
        <taxon>Asterales</taxon>
        <taxon>Asteraceae</taxon>
        <taxon>Asteroideae</taxon>
        <taxon>Heliantheae alliance</taxon>
        <taxon>Eupatorieae</taxon>
        <taxon>Mikania</taxon>
    </lineage>
</organism>